<dbReference type="InterPro" id="IPR011234">
    <property type="entry name" value="Fumarylacetoacetase-like_C"/>
</dbReference>
<evidence type="ECO:0000256" key="4">
    <source>
        <dbReference type="ARBA" id="ARBA00022723"/>
    </source>
</evidence>
<evidence type="ECO:0000256" key="1">
    <source>
        <dbReference type="ARBA" id="ARBA00004782"/>
    </source>
</evidence>
<dbReference type="GO" id="GO:0006572">
    <property type="term" value="P:L-tyrosine catabolic process"/>
    <property type="evidence" value="ECO:0007669"/>
    <property type="project" value="UniProtKB-UniRule"/>
</dbReference>
<reference evidence="16 17" key="1">
    <citation type="journal article" date="2018" name="IMA Fungus">
        <title>IMA Genome-F 9: Draft genome sequence of Annulohypoxylon stygium, Aspergillus mulundensis, Berkeleyomyces basicola (syn. Thielaviopsis basicola), Ceratocystis smalleyi, two Cercospora beticola strains, Coleophoma cylindrospora, Fusarium fracticaudum, Phialophora cf. hyalina, and Morchella septimelata.</title>
        <authorList>
            <person name="Wingfield B.D."/>
            <person name="Bills G.F."/>
            <person name="Dong Y."/>
            <person name="Huang W."/>
            <person name="Nel W.J."/>
            <person name="Swalarsk-Parry B.S."/>
            <person name="Vaghefi N."/>
            <person name="Wilken P.M."/>
            <person name="An Z."/>
            <person name="de Beer Z.W."/>
            <person name="De Vos L."/>
            <person name="Chen L."/>
            <person name="Duong T.A."/>
            <person name="Gao Y."/>
            <person name="Hammerbacher A."/>
            <person name="Kikkert J.R."/>
            <person name="Li Y."/>
            <person name="Li H."/>
            <person name="Li K."/>
            <person name="Li Q."/>
            <person name="Liu X."/>
            <person name="Ma X."/>
            <person name="Naidoo K."/>
            <person name="Pethybridge S.J."/>
            <person name="Sun J."/>
            <person name="Steenkamp E.T."/>
            <person name="van der Nest M.A."/>
            <person name="van Wyk S."/>
            <person name="Wingfield M.J."/>
            <person name="Xiong C."/>
            <person name="Yue Q."/>
            <person name="Zhang X."/>
        </authorList>
    </citation>
    <scope>NUCLEOTIDE SEQUENCE [LARGE SCALE GENOMIC DNA]</scope>
    <source>
        <strain evidence="16 17">BP6252</strain>
    </source>
</reference>
<comment type="pathway">
    <text evidence="1 12">Amino-acid degradation; L-phenylalanine degradation; acetoacetate and fumarate from L-phenylalanine: step 6/6.</text>
</comment>
<comment type="caution">
    <text evidence="16">The sequence shown here is derived from an EMBL/GenBank/DDBJ whole genome shotgun (WGS) entry which is preliminary data.</text>
</comment>
<feature type="binding site" evidence="11">
    <location>
        <position position="191"/>
    </location>
    <ligand>
        <name>Mg(2+)</name>
        <dbReference type="ChEBI" id="CHEBI:18420"/>
    </ligand>
</feature>
<keyword evidence="9 12" id="KW-0585">Phenylalanine catabolism</keyword>
<dbReference type="GO" id="GO:0046872">
    <property type="term" value="F:metal ion binding"/>
    <property type="evidence" value="ECO:0007669"/>
    <property type="project" value="UniProtKB-UniRule"/>
</dbReference>
<dbReference type="Proteomes" id="UP000256645">
    <property type="component" value="Unassembled WGS sequence"/>
</dbReference>
<dbReference type="Gene3D" id="3.90.850.10">
    <property type="entry name" value="Fumarylacetoacetase-like, C-terminal domain"/>
    <property type="match status" value="1"/>
</dbReference>
<evidence type="ECO:0000256" key="12">
    <source>
        <dbReference type="RuleBase" id="RU366008"/>
    </source>
</evidence>
<evidence type="ECO:0000313" key="17">
    <source>
        <dbReference type="Proteomes" id="UP000256645"/>
    </source>
</evidence>
<dbReference type="InterPro" id="IPR036663">
    <property type="entry name" value="Fumarylacetoacetase_C_sf"/>
</dbReference>
<sequence>MTIEKIHNGGGSGHGPSSSGKGSPFTIENIPYGIISTRANPTRRCATAFEDSAVDLEILEKGGLFQDVSRLEPGTFSECTEVFGVKEISPNWFALPSVYNGRTSSLVVSATPITRPYGVIRTLESQVFAPTAQLDFELEMGVFVSNPVPRGKRLSIAESSTHIFGFVLLNDWSSRDIQAFEMPPLGPFHSKGSGTSISPWIVTLEAMEAAHCPRATLQAPKPLGHLEWQGSDAKATWDVNVEVKVIRKSDTHVLGQSNLKELHWTPRQMITHLASAGEGLTTGDIFGTGTISSDRVDEKGQKIGLGCIIERKLERNTLAHLTDITSTYLMDGDEVVMEGWCCSKDTGNWFGFGQCKGVVLPAFKDDK</sequence>
<keyword evidence="6 11" id="KW-0106">Calcium</keyword>
<evidence type="ECO:0000256" key="2">
    <source>
        <dbReference type="ARBA" id="ARBA00010211"/>
    </source>
</evidence>
<evidence type="ECO:0000256" key="7">
    <source>
        <dbReference type="ARBA" id="ARBA00022842"/>
    </source>
</evidence>
<dbReference type="InterPro" id="IPR015377">
    <property type="entry name" value="Fumarylacetoacetase_N"/>
</dbReference>
<dbReference type="SUPFAM" id="SSF56529">
    <property type="entry name" value="FAH"/>
    <property type="match status" value="1"/>
</dbReference>
<dbReference type="UniPathway" id="UPA00139">
    <property type="reaction ID" value="UER00341"/>
</dbReference>
<keyword evidence="7 11" id="KW-0460">Magnesium</keyword>
<feature type="binding site" evidence="11">
    <location>
        <position position="195"/>
    </location>
    <ligand>
        <name>Mg(2+)</name>
        <dbReference type="ChEBI" id="CHEBI:18420"/>
    </ligand>
</feature>
<dbReference type="GO" id="GO:0004334">
    <property type="term" value="F:fumarylacetoacetase activity"/>
    <property type="evidence" value="ECO:0007669"/>
    <property type="project" value="UniProtKB-UniRule"/>
</dbReference>
<feature type="binding site" evidence="10">
    <location>
        <position position="290"/>
    </location>
    <ligand>
        <name>substrate</name>
    </ligand>
</feature>
<feature type="binding site" evidence="11">
    <location>
        <position position="171"/>
    </location>
    <ligand>
        <name>Mg(2+)</name>
        <dbReference type="ChEBI" id="CHEBI:18420"/>
    </ligand>
</feature>
<feature type="domain" description="Fumarylacetoacetase-like C-terminal" evidence="14">
    <location>
        <begin position="87"/>
        <end position="350"/>
    </location>
</feature>
<dbReference type="EC" id="3.7.1.2" evidence="3 12"/>
<dbReference type="PANTHER" id="PTHR43069">
    <property type="entry name" value="FUMARYLACETOACETASE"/>
    <property type="match status" value="1"/>
</dbReference>
<comment type="similarity">
    <text evidence="2 12">Belongs to the FAH family.</text>
</comment>
<dbReference type="Pfam" id="PF09298">
    <property type="entry name" value="FAA_hydrolase_N"/>
    <property type="match status" value="1"/>
</dbReference>
<evidence type="ECO:0000256" key="6">
    <source>
        <dbReference type="ARBA" id="ARBA00022837"/>
    </source>
</evidence>
<dbReference type="STRING" id="1849047.A0A3D8Q5N0"/>
<feature type="region of interest" description="Disordered" evidence="13">
    <location>
        <begin position="1"/>
        <end position="23"/>
    </location>
</feature>
<name>A0A3D8Q5N0_9HELO</name>
<organism evidence="16 17">
    <name type="scientific">Coleophoma cylindrospora</name>
    <dbReference type="NCBI Taxonomy" id="1849047"/>
    <lineage>
        <taxon>Eukaryota</taxon>
        <taxon>Fungi</taxon>
        <taxon>Dikarya</taxon>
        <taxon>Ascomycota</taxon>
        <taxon>Pezizomycotina</taxon>
        <taxon>Leotiomycetes</taxon>
        <taxon>Helotiales</taxon>
        <taxon>Dermateaceae</taxon>
        <taxon>Coleophoma</taxon>
    </lineage>
</organism>
<dbReference type="OrthoDB" id="9971669at2759"/>
<evidence type="ECO:0000256" key="10">
    <source>
        <dbReference type="PIRSR" id="PIRSR605959-2"/>
    </source>
</evidence>
<proteinExistence type="inferred from homology"/>
<evidence type="ECO:0000256" key="9">
    <source>
        <dbReference type="ARBA" id="ARBA00023232"/>
    </source>
</evidence>
<dbReference type="EMBL" id="PDLM01000023">
    <property type="protein sequence ID" value="RDW57122.1"/>
    <property type="molecule type" value="Genomic_DNA"/>
</dbReference>
<evidence type="ECO:0000256" key="13">
    <source>
        <dbReference type="SAM" id="MobiDB-lite"/>
    </source>
</evidence>
<evidence type="ECO:0000259" key="14">
    <source>
        <dbReference type="Pfam" id="PF01557"/>
    </source>
</evidence>
<protein>
    <recommendedName>
        <fullName evidence="3 12">Fumarylacetoacetase</fullName>
        <ecNumber evidence="3 12">3.7.1.2</ecNumber>
    </recommendedName>
    <alternativeName>
        <fullName evidence="12">Fumarylacetoacetate hydrolase</fullName>
    </alternativeName>
</protein>
<feature type="domain" description="Fumarylacetoacetase N-terminal" evidence="15">
    <location>
        <begin position="28"/>
        <end position="77"/>
    </location>
</feature>
<keyword evidence="5 12" id="KW-0378">Hydrolase</keyword>
<keyword evidence="8 12" id="KW-0828">Tyrosine catabolism</keyword>
<evidence type="ECO:0000256" key="8">
    <source>
        <dbReference type="ARBA" id="ARBA00022878"/>
    </source>
</evidence>
<feature type="binding site" evidence="11">
    <location>
        <position position="137"/>
    </location>
    <ligand>
        <name>Ca(2+)</name>
        <dbReference type="ChEBI" id="CHEBI:29108"/>
    </ligand>
</feature>
<evidence type="ECO:0000313" key="16">
    <source>
        <dbReference type="EMBL" id="RDW57122.1"/>
    </source>
</evidence>
<dbReference type="SUPFAM" id="SSF63433">
    <property type="entry name" value="Fumarylacetoacetate hydrolase, FAH, N-terminal domain"/>
    <property type="match status" value="1"/>
</dbReference>
<feature type="binding site" evidence="11">
    <location>
        <position position="139"/>
    </location>
    <ligand>
        <name>Ca(2+)</name>
        <dbReference type="ChEBI" id="CHEBI:29108"/>
    </ligand>
</feature>
<evidence type="ECO:0000256" key="11">
    <source>
        <dbReference type="PIRSR" id="PIRSR605959-3"/>
    </source>
</evidence>
<feature type="binding site" evidence="10">
    <location>
        <position position="178"/>
    </location>
    <ligand>
        <name>substrate</name>
    </ligand>
</feature>
<comment type="cofactor">
    <cofactor evidence="12">
        <name>Mg(2+)</name>
        <dbReference type="ChEBI" id="CHEBI:18420"/>
    </cofactor>
    <cofactor evidence="12">
        <name>Ca(2+)</name>
        <dbReference type="ChEBI" id="CHEBI:29108"/>
    </cofactor>
</comment>
<dbReference type="Pfam" id="PF01557">
    <property type="entry name" value="FAA_hydrolase"/>
    <property type="match status" value="1"/>
</dbReference>
<keyword evidence="4 11" id="KW-0479">Metal-binding</keyword>
<evidence type="ECO:0000256" key="3">
    <source>
        <dbReference type="ARBA" id="ARBA00012094"/>
    </source>
</evidence>
<keyword evidence="17" id="KW-1185">Reference proteome</keyword>
<dbReference type="InterPro" id="IPR005959">
    <property type="entry name" value="Fumarylacetoacetase"/>
</dbReference>
<evidence type="ECO:0000256" key="5">
    <source>
        <dbReference type="ARBA" id="ARBA00022801"/>
    </source>
</evidence>
<feature type="binding site" evidence="11">
    <location>
        <position position="171"/>
    </location>
    <ligand>
        <name>Ca(2+)</name>
        <dbReference type="ChEBI" id="CHEBI:29108"/>
    </ligand>
</feature>
<dbReference type="AlphaFoldDB" id="A0A3D8Q5N0"/>
<gene>
    <name evidence="16" type="ORF">BP6252_13868</name>
</gene>
<dbReference type="PANTHER" id="PTHR43069:SF2">
    <property type="entry name" value="FUMARYLACETOACETASE"/>
    <property type="match status" value="1"/>
</dbReference>
<dbReference type="InterPro" id="IPR036462">
    <property type="entry name" value="Fumarylacetoacetase_N_sf"/>
</dbReference>
<dbReference type="GO" id="GO:0006559">
    <property type="term" value="P:L-phenylalanine catabolic process"/>
    <property type="evidence" value="ECO:0007669"/>
    <property type="project" value="UniProtKB-UniRule"/>
</dbReference>
<evidence type="ECO:0000259" key="15">
    <source>
        <dbReference type="Pfam" id="PF09298"/>
    </source>
</evidence>
<dbReference type="GO" id="GO:1902000">
    <property type="term" value="P:homogentisate catabolic process"/>
    <property type="evidence" value="ECO:0007669"/>
    <property type="project" value="TreeGrafter"/>
</dbReference>
<comment type="catalytic activity">
    <reaction evidence="12">
        <text>4-fumarylacetoacetate + H2O = acetoacetate + fumarate + H(+)</text>
        <dbReference type="Rhea" id="RHEA:10244"/>
        <dbReference type="ChEBI" id="CHEBI:13705"/>
        <dbReference type="ChEBI" id="CHEBI:15377"/>
        <dbReference type="ChEBI" id="CHEBI:15378"/>
        <dbReference type="ChEBI" id="CHEBI:18034"/>
        <dbReference type="ChEBI" id="CHEBI:29806"/>
        <dbReference type="EC" id="3.7.1.2"/>
    </reaction>
</comment>
<accession>A0A3D8Q5N0</accession>